<dbReference type="Proteomes" id="UP001163283">
    <property type="component" value="Chromosome"/>
</dbReference>
<keyword evidence="4" id="KW-0012">Acyltransferase</keyword>
<dbReference type="AlphaFoldDB" id="A0A1T0A6Q5"/>
<evidence type="ECO:0000256" key="3">
    <source>
        <dbReference type="ARBA" id="ARBA00022679"/>
    </source>
</evidence>
<evidence type="ECO:0000313" key="5">
    <source>
        <dbReference type="EMBL" id="STY93360.1"/>
    </source>
</evidence>
<dbReference type="KEGG" id="mboi:DQF64_05800"/>
<accession>A0A1T0A6Q5</accession>
<dbReference type="STRING" id="476.B0182_02855"/>
<dbReference type="PANTHER" id="PTHR36449:SF1">
    <property type="entry name" value="ACETYLTRANSFERASE"/>
    <property type="match status" value="1"/>
</dbReference>
<proteinExistence type="inferred from homology"/>
<reference evidence="6 9" key="2">
    <citation type="journal article" date="2022" name="BMC Microbiol.">
        <title>Whole genome sequencing of Moraxella bovis strains from North America reveals two genotypes with different genetic determinants.</title>
        <authorList>
            <person name="Wynn E.L."/>
            <person name="Hille M.M."/>
            <person name="Loy J.D."/>
            <person name="Schuller G."/>
            <person name="Kuhn K.L."/>
            <person name="Dickey A.M."/>
            <person name="Bono J.L."/>
            <person name="Clawson M.L."/>
        </authorList>
    </citation>
    <scope>NUCLEOTIDE SEQUENCE</scope>
    <source>
        <strain evidence="6">SAM102599</strain>
        <strain evidence="7 9">SAM57978</strain>
    </source>
</reference>
<protein>
    <recommendedName>
        <fullName evidence="11">GNAT family N-acetyltransferase</fullName>
    </recommendedName>
</protein>
<dbReference type="GeneID" id="77188915"/>
<dbReference type="EMBL" id="CP087830">
    <property type="protein sequence ID" value="UZA04233.1"/>
    <property type="molecule type" value="Genomic_DNA"/>
</dbReference>
<dbReference type="Proteomes" id="UP001163632">
    <property type="component" value="Chromosome"/>
</dbReference>
<dbReference type="GO" id="GO:0016746">
    <property type="term" value="F:acyltransferase activity"/>
    <property type="evidence" value="ECO:0007669"/>
    <property type="project" value="UniProtKB-KW"/>
</dbReference>
<dbReference type="InterPro" id="IPR016181">
    <property type="entry name" value="Acyl_CoA_acyltransferase"/>
</dbReference>
<evidence type="ECO:0000313" key="6">
    <source>
        <dbReference type="EMBL" id="UZA04233.1"/>
    </source>
</evidence>
<keyword evidence="3" id="KW-0808">Transferase</keyword>
<name>A0A1T0A6Q5_MORBO</name>
<comment type="similarity">
    <text evidence="1">Belongs to the acetyltransferase family. GNAT subfamily.</text>
</comment>
<evidence type="ECO:0000256" key="1">
    <source>
        <dbReference type="ARBA" id="ARBA00009342"/>
    </source>
</evidence>
<evidence type="ECO:0000313" key="8">
    <source>
        <dbReference type="Proteomes" id="UP000254133"/>
    </source>
</evidence>
<evidence type="ECO:0000256" key="2">
    <source>
        <dbReference type="ARBA" id="ARBA00022649"/>
    </source>
</evidence>
<evidence type="ECO:0000313" key="7">
    <source>
        <dbReference type="EMBL" id="UZA52687.1"/>
    </source>
</evidence>
<dbReference type="Proteomes" id="UP000254133">
    <property type="component" value="Unassembled WGS sequence"/>
</dbReference>
<organism evidence="5 8">
    <name type="scientific">Moraxella bovis</name>
    <dbReference type="NCBI Taxonomy" id="476"/>
    <lineage>
        <taxon>Bacteria</taxon>
        <taxon>Pseudomonadati</taxon>
        <taxon>Pseudomonadota</taxon>
        <taxon>Gammaproteobacteria</taxon>
        <taxon>Moraxellales</taxon>
        <taxon>Moraxellaceae</taxon>
        <taxon>Moraxella</taxon>
    </lineage>
</organism>
<dbReference type="SUPFAM" id="SSF55729">
    <property type="entry name" value="Acyl-CoA N-acyltransferases (Nat)"/>
    <property type="match status" value="1"/>
</dbReference>
<dbReference type="PANTHER" id="PTHR36449">
    <property type="entry name" value="ACETYLTRANSFERASE-RELATED"/>
    <property type="match status" value="1"/>
</dbReference>
<dbReference type="EMBL" id="UGPZ01000003">
    <property type="protein sequence ID" value="STY93360.1"/>
    <property type="molecule type" value="Genomic_DNA"/>
</dbReference>
<keyword evidence="2" id="KW-1277">Toxin-antitoxin system</keyword>
<evidence type="ECO:0000256" key="4">
    <source>
        <dbReference type="ARBA" id="ARBA00023315"/>
    </source>
</evidence>
<sequence>MDFEVLAKHHNKADFDCGNDDINRYLQTIASQHTKKNISVTHILADGETIKAFYTLSNSQITDHQLKGYPKVIPAILIGRIGIDKRYQGQGLFKVIFAHAFLGIKKFARFSGMAFIIIDPKTDTLNQYYQNMGFMPFDGNRLIFPIEKLQ</sequence>
<reference evidence="5 8" key="1">
    <citation type="submission" date="2018-06" db="EMBL/GenBank/DDBJ databases">
        <authorList>
            <consortium name="Pathogen Informatics"/>
            <person name="Doyle S."/>
        </authorList>
    </citation>
    <scope>NUCLEOTIDE SEQUENCE [LARGE SCALE GENOMIC DNA]</scope>
    <source>
        <strain evidence="5 8">NCTC9426</strain>
    </source>
</reference>
<keyword evidence="10" id="KW-1185">Reference proteome</keyword>
<gene>
    <name evidence="6" type="ORF">LP092_05705</name>
    <name evidence="7" type="ORF">LP129_06020</name>
    <name evidence="5" type="ORF">NCTC9426_02084</name>
</gene>
<evidence type="ECO:0000313" key="10">
    <source>
        <dbReference type="Proteomes" id="UP001163632"/>
    </source>
</evidence>
<dbReference type="RefSeq" id="WP_078273500.1">
    <property type="nucleotide sequence ID" value="NZ_CP030241.1"/>
</dbReference>
<evidence type="ECO:0000313" key="9">
    <source>
        <dbReference type="Proteomes" id="UP001163283"/>
    </source>
</evidence>
<dbReference type="Gene3D" id="3.40.630.30">
    <property type="match status" value="1"/>
</dbReference>
<dbReference type="EMBL" id="CP087781">
    <property type="protein sequence ID" value="UZA52687.1"/>
    <property type="molecule type" value="Genomic_DNA"/>
</dbReference>
<evidence type="ECO:0008006" key="11">
    <source>
        <dbReference type="Google" id="ProtNLM"/>
    </source>
</evidence>